<dbReference type="Pfam" id="PF03713">
    <property type="entry name" value="DUF305"/>
    <property type="match status" value="1"/>
</dbReference>
<feature type="domain" description="DUF305" evidence="3">
    <location>
        <begin position="60"/>
        <end position="202"/>
    </location>
</feature>
<name>A0A5A7NQK2_9MICC</name>
<dbReference type="InterPro" id="IPR012347">
    <property type="entry name" value="Ferritin-like"/>
</dbReference>
<evidence type="ECO:0000259" key="3">
    <source>
        <dbReference type="Pfam" id="PF03713"/>
    </source>
</evidence>
<dbReference type="Gene3D" id="1.20.1260.10">
    <property type="match status" value="1"/>
</dbReference>
<keyword evidence="5" id="KW-1185">Reference proteome</keyword>
<dbReference type="PANTHER" id="PTHR36933">
    <property type="entry name" value="SLL0788 PROTEIN"/>
    <property type="match status" value="1"/>
</dbReference>
<organism evidence="4 5">
    <name type="scientific">Zafaria cholistanensis</name>
    <dbReference type="NCBI Taxonomy" id="1682741"/>
    <lineage>
        <taxon>Bacteria</taxon>
        <taxon>Bacillati</taxon>
        <taxon>Actinomycetota</taxon>
        <taxon>Actinomycetes</taxon>
        <taxon>Micrococcales</taxon>
        <taxon>Micrococcaceae</taxon>
        <taxon>Zafaria</taxon>
    </lineage>
</organism>
<feature type="chain" id="PRO_5038700139" evidence="2">
    <location>
        <begin position="24"/>
        <end position="206"/>
    </location>
</feature>
<dbReference type="Proteomes" id="UP000325307">
    <property type="component" value="Unassembled WGS sequence"/>
</dbReference>
<gene>
    <name evidence="4" type="ORF">NCCP1664_16290</name>
</gene>
<evidence type="ECO:0000256" key="2">
    <source>
        <dbReference type="SAM" id="SignalP"/>
    </source>
</evidence>
<dbReference type="RefSeq" id="WP_149956741.1">
    <property type="nucleotide sequence ID" value="NZ_BKDJ01000007.1"/>
</dbReference>
<evidence type="ECO:0000313" key="4">
    <source>
        <dbReference type="EMBL" id="GER23133.1"/>
    </source>
</evidence>
<feature type="signal peptide" evidence="2">
    <location>
        <begin position="1"/>
        <end position="23"/>
    </location>
</feature>
<accession>A0A5A7NQK2</accession>
<dbReference type="AlphaFoldDB" id="A0A5A7NQK2"/>
<proteinExistence type="predicted"/>
<dbReference type="OrthoDB" id="26872at2"/>
<comment type="caution">
    <text evidence="4">The sequence shown here is derived from an EMBL/GenBank/DDBJ whole genome shotgun (WGS) entry which is preliminary data.</text>
</comment>
<evidence type="ECO:0000313" key="5">
    <source>
        <dbReference type="Proteomes" id="UP000325307"/>
    </source>
</evidence>
<protein>
    <submittedName>
        <fullName evidence="4">DUF305 domain-containing protein</fullName>
    </submittedName>
</protein>
<feature type="region of interest" description="Disordered" evidence="1">
    <location>
        <begin position="25"/>
        <end position="52"/>
    </location>
</feature>
<evidence type="ECO:0000256" key="1">
    <source>
        <dbReference type="SAM" id="MobiDB-lite"/>
    </source>
</evidence>
<dbReference type="PROSITE" id="PS51257">
    <property type="entry name" value="PROKAR_LIPOPROTEIN"/>
    <property type="match status" value="1"/>
</dbReference>
<dbReference type="EMBL" id="BKDJ01000007">
    <property type="protein sequence ID" value="GER23133.1"/>
    <property type="molecule type" value="Genomic_DNA"/>
</dbReference>
<keyword evidence="2" id="KW-0732">Signal</keyword>
<sequence>MKRTIVPVSLFALALALAGCASGPEPGASTEAPHGHSSMGVDHGSASPSSEAVVDHNAADATFARMMIPHHQQAVQMSETILAKDGIDAPVVELANKIKAAQGPEIGTMTGWLEAWGEPVESGSMDHSMEGMMSDADMAKLRQAEGDEAAALFLTQMIAHHKGAVQMAQTEVAEGSNPEALALAQKIVQDQEAEIKTMEEMLPAYQ</sequence>
<reference evidence="4 5" key="1">
    <citation type="submission" date="2019-09" db="EMBL/GenBank/DDBJ databases">
        <title>Arthrobacter zafarii sp. nov., a moderately thermotolerant and halotolerant actinobacterium isolated from Cholistan desert soil of Pakistan.</title>
        <authorList>
            <person name="Amin A."/>
            <person name="Ahmed I."/>
            <person name="Khalid N."/>
            <person name="Schumann P."/>
            <person name="Busse H.J."/>
            <person name="Khan I.U."/>
            <person name="Li S."/>
            <person name="Li W.J."/>
        </authorList>
    </citation>
    <scope>NUCLEOTIDE SEQUENCE [LARGE SCALE GENOMIC DNA]</scope>
    <source>
        <strain evidence="4 5">NCCP-1664</strain>
    </source>
</reference>
<dbReference type="InterPro" id="IPR005183">
    <property type="entry name" value="DUF305_CopM-like"/>
</dbReference>
<dbReference type="PANTHER" id="PTHR36933:SF1">
    <property type="entry name" value="SLL0788 PROTEIN"/>
    <property type="match status" value="1"/>
</dbReference>